<feature type="compositionally biased region" description="Low complexity" evidence="14">
    <location>
        <begin position="92"/>
        <end position="128"/>
    </location>
</feature>
<dbReference type="PANTHER" id="PTHR11255:SF109">
    <property type="entry name" value="DIACYLGLYCEROL KINASE ETA"/>
    <property type="match status" value="1"/>
</dbReference>
<evidence type="ECO:0000313" key="19">
    <source>
        <dbReference type="EMBL" id="KJE88393.1"/>
    </source>
</evidence>
<dbReference type="InterPro" id="IPR000756">
    <property type="entry name" value="Diacylglycerol_kin_accessory"/>
</dbReference>
<dbReference type="EMBL" id="KE346360">
    <property type="protein sequence ID" value="KJE88393.1"/>
    <property type="molecule type" value="Genomic_DNA"/>
</dbReference>
<dbReference type="InterPro" id="IPR001660">
    <property type="entry name" value="SAM"/>
</dbReference>
<dbReference type="SUPFAM" id="SSF57889">
    <property type="entry name" value="Cysteine-rich domain"/>
    <property type="match status" value="2"/>
</dbReference>
<dbReference type="GO" id="GO:0008270">
    <property type="term" value="F:zinc ion binding"/>
    <property type="evidence" value="ECO:0007669"/>
    <property type="project" value="UniProtKB-KW"/>
</dbReference>
<feature type="compositionally biased region" description="Low complexity" evidence="14">
    <location>
        <begin position="792"/>
        <end position="808"/>
    </location>
</feature>
<feature type="domain" description="PH" evidence="15">
    <location>
        <begin position="139"/>
        <end position="233"/>
    </location>
</feature>
<dbReference type="Pfam" id="PF00130">
    <property type="entry name" value="C1_1"/>
    <property type="match status" value="2"/>
</dbReference>
<proteinExistence type="inferred from homology"/>
<dbReference type="GO" id="GO:0046486">
    <property type="term" value="P:glycerolipid metabolic process"/>
    <property type="evidence" value="ECO:0007669"/>
    <property type="project" value="UniProtKB-ARBA"/>
</dbReference>
<feature type="region of interest" description="Disordered" evidence="14">
    <location>
        <begin position="637"/>
        <end position="664"/>
    </location>
</feature>
<dbReference type="CDD" id="cd20852">
    <property type="entry name" value="C1_DGK_typeII_rpt2"/>
    <property type="match status" value="1"/>
</dbReference>
<dbReference type="Pfam" id="PF07647">
    <property type="entry name" value="SAM_2"/>
    <property type="match status" value="1"/>
</dbReference>
<dbReference type="SMART" id="SM00109">
    <property type="entry name" value="C1"/>
    <property type="match status" value="2"/>
</dbReference>
<dbReference type="SMART" id="SM00233">
    <property type="entry name" value="PH"/>
    <property type="match status" value="1"/>
</dbReference>
<dbReference type="PANTHER" id="PTHR11255">
    <property type="entry name" value="DIACYLGLYCEROL KINASE"/>
    <property type="match status" value="1"/>
</dbReference>
<feature type="compositionally biased region" description="Low complexity" evidence="14">
    <location>
        <begin position="28"/>
        <end position="42"/>
    </location>
</feature>
<evidence type="ECO:0000313" key="20">
    <source>
        <dbReference type="Proteomes" id="UP000008743"/>
    </source>
</evidence>
<dbReference type="PROSITE" id="PS50081">
    <property type="entry name" value="ZF_DAG_PE_2"/>
    <property type="match status" value="2"/>
</dbReference>
<dbReference type="InterPro" id="IPR046349">
    <property type="entry name" value="C1-like_sf"/>
</dbReference>
<dbReference type="Gene3D" id="3.30.60.20">
    <property type="match status" value="2"/>
</dbReference>
<feature type="compositionally biased region" description="Polar residues" evidence="14">
    <location>
        <begin position="813"/>
        <end position="823"/>
    </location>
</feature>
<evidence type="ECO:0000256" key="4">
    <source>
        <dbReference type="ARBA" id="ARBA00022490"/>
    </source>
</evidence>
<dbReference type="InterPro" id="IPR001206">
    <property type="entry name" value="Diacylglycerol_kinase_cat_dom"/>
</dbReference>
<evidence type="ECO:0000256" key="13">
    <source>
        <dbReference type="RuleBase" id="RU361128"/>
    </source>
</evidence>
<dbReference type="GO" id="GO:0005737">
    <property type="term" value="C:cytoplasm"/>
    <property type="evidence" value="ECO:0007669"/>
    <property type="project" value="UniProtKB-SubCell"/>
</dbReference>
<feature type="compositionally biased region" description="Basic residues" evidence="14">
    <location>
        <begin position="533"/>
        <end position="549"/>
    </location>
</feature>
<reference evidence="20" key="1">
    <citation type="submission" date="2011-02" db="EMBL/GenBank/DDBJ databases">
        <title>The Genome Sequence of Capsaspora owczarzaki ATCC 30864.</title>
        <authorList>
            <person name="Russ C."/>
            <person name="Cuomo C."/>
            <person name="Burger G."/>
            <person name="Gray M.W."/>
            <person name="Holland P.W.H."/>
            <person name="King N."/>
            <person name="Lang F.B.F."/>
            <person name="Roger A.J."/>
            <person name="Ruiz-Trillo I."/>
            <person name="Young S.K."/>
            <person name="Zeng Q."/>
            <person name="Gargeya S."/>
            <person name="Alvarado L."/>
            <person name="Berlin A."/>
            <person name="Chapman S.B."/>
            <person name="Chen Z."/>
            <person name="Freedman E."/>
            <person name="Gellesch M."/>
            <person name="Goldberg J."/>
            <person name="Griggs A."/>
            <person name="Gujja S."/>
            <person name="Heilman E."/>
            <person name="Heiman D."/>
            <person name="Howarth C."/>
            <person name="Mehta T."/>
            <person name="Neiman D."/>
            <person name="Pearson M."/>
            <person name="Roberts A."/>
            <person name="Saif S."/>
            <person name="Shea T."/>
            <person name="Shenoy N."/>
            <person name="Sisk P."/>
            <person name="Stolte C."/>
            <person name="Sykes S."/>
            <person name="White J."/>
            <person name="Yandava C."/>
            <person name="Haas B."/>
            <person name="Nusbaum C."/>
            <person name="Birren B."/>
        </authorList>
    </citation>
    <scope>NUCLEOTIDE SEQUENCE</scope>
    <source>
        <strain evidence="20">ATCC 30864</strain>
    </source>
</reference>
<dbReference type="PROSITE" id="PS00479">
    <property type="entry name" value="ZF_DAG_PE_1"/>
    <property type="match status" value="2"/>
</dbReference>
<gene>
    <name evidence="19" type="ORF">CAOG_000054</name>
</gene>
<evidence type="ECO:0000256" key="14">
    <source>
        <dbReference type="SAM" id="MobiDB-lite"/>
    </source>
</evidence>
<comment type="similarity">
    <text evidence="3 13">Belongs to the eukaryotic diacylglycerol kinase family.</text>
</comment>
<evidence type="ECO:0000256" key="1">
    <source>
        <dbReference type="ARBA" id="ARBA00002064"/>
    </source>
</evidence>
<dbReference type="GO" id="GO:0007200">
    <property type="term" value="P:phospholipase C-activating G protein-coupled receptor signaling pathway"/>
    <property type="evidence" value="ECO:0007669"/>
    <property type="project" value="InterPro"/>
</dbReference>
<feature type="compositionally biased region" description="Low complexity" evidence="14">
    <location>
        <begin position="1412"/>
        <end position="1434"/>
    </location>
</feature>
<comment type="subcellular location">
    <subcellularLocation>
        <location evidence="2">Cytoplasm</location>
    </subcellularLocation>
</comment>
<dbReference type="SUPFAM" id="SSF111331">
    <property type="entry name" value="NAD kinase/diacylglycerol kinase-like"/>
    <property type="match status" value="1"/>
</dbReference>
<dbReference type="PROSITE" id="PS50146">
    <property type="entry name" value="DAGK"/>
    <property type="match status" value="1"/>
</dbReference>
<dbReference type="eggNOG" id="KOG1170">
    <property type="taxonomic scope" value="Eukaryota"/>
</dbReference>
<evidence type="ECO:0000256" key="6">
    <source>
        <dbReference type="ARBA" id="ARBA00022723"/>
    </source>
</evidence>
<protein>
    <recommendedName>
        <fullName evidence="13">Diacylglycerol kinase</fullName>
        <shortName evidence="13">DAG kinase</shortName>
        <ecNumber evidence="13">2.7.1.107</ecNumber>
    </recommendedName>
</protein>
<keyword evidence="9" id="KW-0863">Zinc-finger</keyword>
<keyword evidence="4" id="KW-0963">Cytoplasm</keyword>
<dbReference type="GO" id="GO:0005886">
    <property type="term" value="C:plasma membrane"/>
    <property type="evidence" value="ECO:0007669"/>
    <property type="project" value="TreeGrafter"/>
</dbReference>
<dbReference type="SUPFAM" id="SSF47769">
    <property type="entry name" value="SAM/Pointed domain"/>
    <property type="match status" value="1"/>
</dbReference>
<dbReference type="InterPro" id="IPR037607">
    <property type="entry name" value="DGK"/>
</dbReference>
<dbReference type="Pfam" id="PF00169">
    <property type="entry name" value="PH"/>
    <property type="match status" value="1"/>
</dbReference>
<evidence type="ECO:0000256" key="9">
    <source>
        <dbReference type="ARBA" id="ARBA00022771"/>
    </source>
</evidence>
<dbReference type="STRING" id="595528.A0A0D2WHU5"/>
<dbReference type="Gene3D" id="2.60.200.40">
    <property type="match status" value="1"/>
</dbReference>
<dbReference type="PROSITE" id="PS50105">
    <property type="entry name" value="SAM_DOMAIN"/>
    <property type="match status" value="1"/>
</dbReference>
<dbReference type="InterPro" id="IPR017438">
    <property type="entry name" value="ATP-NAD_kinase_N"/>
</dbReference>
<dbReference type="FunFam" id="2.60.200.40:FF:000012">
    <property type="entry name" value="Diacylglycerol kinase"/>
    <property type="match status" value="1"/>
</dbReference>
<evidence type="ECO:0000259" key="18">
    <source>
        <dbReference type="PROSITE" id="PS50146"/>
    </source>
</evidence>
<feature type="domain" description="Phorbol-ester/DAG-type" evidence="16">
    <location>
        <begin position="243"/>
        <end position="293"/>
    </location>
</feature>
<dbReference type="SUPFAM" id="SSF50729">
    <property type="entry name" value="PH domain-like"/>
    <property type="match status" value="1"/>
</dbReference>
<feature type="domain" description="SAM" evidence="17">
    <location>
        <begin position="1538"/>
        <end position="1601"/>
    </location>
</feature>
<feature type="compositionally biased region" description="Low complexity" evidence="14">
    <location>
        <begin position="1338"/>
        <end position="1353"/>
    </location>
</feature>
<dbReference type="Pfam" id="PF00609">
    <property type="entry name" value="DAGK_acc"/>
    <property type="match status" value="1"/>
</dbReference>
<sequence>MEVQVAEPTTPALLPMAQTAPIAIANQSSARSSMGRSTSGSSVDAPEGTASSSDVGSPVASAATGATPYMRHISSEDTSSDTDDRRGDRTHSSAANAAASASSPLSTSTPLQSPSSASSAALSSPVPVVTSDPVDFNEKIVKEGYLKKYTTKVQGWKRRYYTLRGSTLFVSQAQSEAVYDRVELIANVSVAESSSKNKGHSFKIITETRKITLLAESRKEMEDWIRALKGARITAYSIVGAQDHNWYLATYKRLTFCNVCGDAIHGVTKQGLSCEVCKFSVHSRCAAAAPVQCKWTTAFSMNSSAPSSDSLTMPHQWIMGNLPGSSRCAVCEKGCGSSKRLADYRCLWCQQTVHSGCLSTAVVECTLGRHRTSMLPPNAITLTTTADGEKQWKAVKPPGSCPLAVFVNTKSGGNQGVRVMRRFKRLLNPAQIFDLGKGGPIPGLMFFRQLDTFRVLICGGDGSIGWVLAEMDKLNIRVQVGVLPIGTGNDLARVLGWGASLDDDSDLANLIDEYERSHVTMLDRWSIQVKKKRTRKSLTRKRSSKKKRPDAREVLELGGASGAVGSHSERERSDSPDSSSGPFASSSAEALAASDNEARAADLEYQVAQAAAGSAAVSIEHVATVVKDASEIRVVGSGTSGLEESDTDGLSDGAQPATPPTVDDDLSRLQKTIAVALSNLLIPGDESSVVSATDELRRAINVLLGRALSLGTRTSDDDDDDENASGERLPAGSDSEDEDDDELPLMCTQLNDMVTELLSKVNSNGESVALSSASSQPSQASSSASAAASASSASSSSSTATAGSSSAADDVQRPSSPVDSSNAALLSARSIKKLVEEITLRIRQTETAQSALRQALRKGARRGTIQRIKAAFKPKTIQRSRSQRDLQEVAVMNNYFGIGLDAKIGLAFHNKREEHPEKFRSRIKNMMWYGVLSGMEFVHQSCRDLHTKLELECDGKVITLPKLQGIVVLNIPSYMGGTNFWGIKMEDAFSPPACDDRILEVVAVFGMTQMAASKVFPVIRPYRIAQCRSIKISFKSDEPIPIQVDGEAWLQAPGVIKITHKTRTQMLSRDKAFLNMLRSWEEKQAVKTQLRRQKHSNPDISAAIMTADERSLLMPLAHATLALIAQLRAASGEAAAIEQTVLPLAIAVEAAYERLTGSGAAAAASSSSIGSASATVGTSSPLPQPPAAVAALSAPTLSSSVATVMGKSPTLTRTTAAAAAAAASTAASASPVTASSSPVMTSPLGLQPQQQAFLRRYMMDFTKHAKTLLQEVRWMFDMGAGATIQEASRDALLAALKTTEVEMKRVMDMQSVASPLTSPDSASAADVSPSGSLLALNLSSSSPAASGSTPRSPLQRSNSDEASVLNARAHILGEPIVDSSSGQVGNTSPKTKRSSFAGIRKRKVSKSLDTGESLTPALATSATSTESGSVPAGGAPAPVVVVSPSMPEAERQENAAAVAAAPPTSTLPASALLSASASDVSSSSAAAAGSVPVKSSGSLPGSPSSPRALGFAVLQSRTESEIRMHRALTTDQQDPRAWSTETIGSWLHALELDEYIPAFAGNAITGVELLLLNREDLAELGVEKLGHIKRLLKGIQDLALVSAMQTVV</sequence>
<evidence type="ECO:0000256" key="7">
    <source>
        <dbReference type="ARBA" id="ARBA00022737"/>
    </source>
</evidence>
<evidence type="ECO:0000256" key="8">
    <source>
        <dbReference type="ARBA" id="ARBA00022741"/>
    </source>
</evidence>
<dbReference type="Gene3D" id="1.10.150.50">
    <property type="entry name" value="Transcription Factor, Ets-1"/>
    <property type="match status" value="1"/>
</dbReference>
<dbReference type="GO" id="GO:0005524">
    <property type="term" value="F:ATP binding"/>
    <property type="evidence" value="ECO:0007669"/>
    <property type="project" value="UniProtKB-KW"/>
</dbReference>
<dbReference type="SMART" id="SM00045">
    <property type="entry name" value="DAGKa"/>
    <property type="match status" value="1"/>
</dbReference>
<keyword evidence="10 13" id="KW-0418">Kinase</keyword>
<feature type="region of interest" description="Disordered" evidence="14">
    <location>
        <begin position="1338"/>
        <end position="1362"/>
    </location>
</feature>
<organism evidence="19 20">
    <name type="scientific">Capsaspora owczarzaki (strain ATCC 30864)</name>
    <dbReference type="NCBI Taxonomy" id="595528"/>
    <lineage>
        <taxon>Eukaryota</taxon>
        <taxon>Filasterea</taxon>
        <taxon>Capsaspora</taxon>
    </lineage>
</organism>
<dbReference type="SMART" id="SM00454">
    <property type="entry name" value="SAM"/>
    <property type="match status" value="1"/>
</dbReference>
<feature type="region of interest" description="Disordered" evidence="14">
    <location>
        <begin position="25"/>
        <end position="128"/>
    </location>
</feature>
<feature type="domain" description="DAGKc" evidence="18">
    <location>
        <begin position="398"/>
        <end position="531"/>
    </location>
</feature>
<feature type="compositionally biased region" description="Low complexity" evidence="14">
    <location>
        <begin position="576"/>
        <end position="591"/>
    </location>
</feature>
<accession>A0A0D2WHU5</accession>
<keyword evidence="20" id="KW-1185">Reference proteome</keyword>
<evidence type="ECO:0000256" key="11">
    <source>
        <dbReference type="ARBA" id="ARBA00022833"/>
    </source>
</evidence>
<dbReference type="InterPro" id="IPR002219">
    <property type="entry name" value="PKC_DAG/PE"/>
</dbReference>
<comment type="function">
    <text evidence="1">Phosphorylates diacylglycerol (DAG) to generate phosphatidic acid (PA).</text>
</comment>
<dbReference type="SMART" id="SM00046">
    <property type="entry name" value="DAGKc"/>
    <property type="match status" value="1"/>
</dbReference>
<evidence type="ECO:0000256" key="5">
    <source>
        <dbReference type="ARBA" id="ARBA00022679"/>
    </source>
</evidence>
<dbReference type="InterPro" id="IPR011993">
    <property type="entry name" value="PH-like_dom_sf"/>
</dbReference>
<dbReference type="PhylomeDB" id="A0A0D2WHU5"/>
<feature type="region of interest" description="Disordered" evidence="14">
    <location>
        <begin position="1376"/>
        <end position="1434"/>
    </location>
</feature>
<keyword evidence="8 13" id="KW-0547">Nucleotide-binding</keyword>
<dbReference type="Pfam" id="PF00781">
    <property type="entry name" value="DAGK_cat"/>
    <property type="match status" value="1"/>
</dbReference>
<evidence type="ECO:0000259" key="16">
    <source>
        <dbReference type="PROSITE" id="PS50081"/>
    </source>
</evidence>
<feature type="region of interest" description="Disordered" evidence="14">
    <location>
        <begin position="792"/>
        <end position="823"/>
    </location>
</feature>
<dbReference type="InterPro" id="IPR013761">
    <property type="entry name" value="SAM/pointed_sf"/>
</dbReference>
<keyword evidence="6" id="KW-0479">Metal-binding</keyword>
<evidence type="ECO:0000256" key="2">
    <source>
        <dbReference type="ARBA" id="ARBA00004496"/>
    </source>
</evidence>
<dbReference type="RefSeq" id="XP_004364925.2">
    <property type="nucleotide sequence ID" value="XM_004364868.2"/>
</dbReference>
<dbReference type="CDD" id="cd20800">
    <property type="entry name" value="C1_DGK_typeII_rpt1"/>
    <property type="match status" value="1"/>
</dbReference>
<keyword evidence="11" id="KW-0862">Zinc</keyword>
<dbReference type="Gene3D" id="2.30.29.30">
    <property type="entry name" value="Pleckstrin-homology domain (PH domain)/Phosphotyrosine-binding domain (PTB)"/>
    <property type="match status" value="1"/>
</dbReference>
<keyword evidence="12 13" id="KW-0067">ATP-binding</keyword>
<evidence type="ECO:0000256" key="12">
    <source>
        <dbReference type="ARBA" id="ARBA00022840"/>
    </source>
</evidence>
<dbReference type="InterPro" id="IPR016064">
    <property type="entry name" value="NAD/diacylglycerol_kinase_sf"/>
</dbReference>
<feature type="compositionally biased region" description="Polar residues" evidence="14">
    <location>
        <begin position="1378"/>
        <end position="1389"/>
    </location>
</feature>
<keyword evidence="5 13" id="KW-0808">Transferase</keyword>
<dbReference type="InParanoid" id="A0A0D2WHU5"/>
<name>A0A0D2WHU5_CAPO3</name>
<dbReference type="EC" id="2.7.1.107" evidence="13"/>
<dbReference type="FunFam" id="3.30.60.20:FF:000002">
    <property type="entry name" value="Diacylglycerol kinase"/>
    <property type="match status" value="1"/>
</dbReference>
<feature type="region of interest" description="Disordered" evidence="14">
    <location>
        <begin position="533"/>
        <end position="591"/>
    </location>
</feature>
<dbReference type="PROSITE" id="PS50003">
    <property type="entry name" value="PH_DOMAIN"/>
    <property type="match status" value="1"/>
</dbReference>
<evidence type="ECO:0000259" key="15">
    <source>
        <dbReference type="PROSITE" id="PS50003"/>
    </source>
</evidence>
<dbReference type="OrthoDB" id="196165at2759"/>
<feature type="compositionally biased region" description="Basic and acidic residues" evidence="14">
    <location>
        <begin position="82"/>
        <end position="91"/>
    </location>
</feature>
<evidence type="ECO:0000259" key="17">
    <source>
        <dbReference type="PROSITE" id="PS50105"/>
    </source>
</evidence>
<dbReference type="Proteomes" id="UP000008743">
    <property type="component" value="Unassembled WGS sequence"/>
</dbReference>
<evidence type="ECO:0000256" key="3">
    <source>
        <dbReference type="ARBA" id="ARBA00009280"/>
    </source>
</evidence>
<feature type="domain" description="Phorbol-ester/DAG-type" evidence="16">
    <location>
        <begin position="314"/>
        <end position="365"/>
    </location>
</feature>
<evidence type="ECO:0000256" key="10">
    <source>
        <dbReference type="ARBA" id="ARBA00022777"/>
    </source>
</evidence>
<dbReference type="GO" id="GO:0004143">
    <property type="term" value="F:ATP-dependent diacylglycerol kinase activity"/>
    <property type="evidence" value="ECO:0007669"/>
    <property type="project" value="UniProtKB-EC"/>
</dbReference>
<keyword evidence="7" id="KW-0677">Repeat</keyword>
<dbReference type="Gene3D" id="3.40.50.10330">
    <property type="entry name" value="Probable inorganic polyphosphate/atp-NAD kinase, domain 1"/>
    <property type="match status" value="1"/>
</dbReference>
<feature type="region of interest" description="Disordered" evidence="14">
    <location>
        <begin position="711"/>
        <end position="741"/>
    </location>
</feature>
<dbReference type="InterPro" id="IPR001849">
    <property type="entry name" value="PH_domain"/>
</dbReference>
<comment type="catalytic activity">
    <reaction evidence="13">
        <text>a 1,2-diacyl-sn-glycerol + ATP = a 1,2-diacyl-sn-glycero-3-phosphate + ADP + H(+)</text>
        <dbReference type="Rhea" id="RHEA:10272"/>
        <dbReference type="ChEBI" id="CHEBI:15378"/>
        <dbReference type="ChEBI" id="CHEBI:17815"/>
        <dbReference type="ChEBI" id="CHEBI:30616"/>
        <dbReference type="ChEBI" id="CHEBI:58608"/>
        <dbReference type="ChEBI" id="CHEBI:456216"/>
        <dbReference type="EC" id="2.7.1.107"/>
    </reaction>
</comment>